<dbReference type="eggNOG" id="COG0628">
    <property type="taxonomic scope" value="Bacteria"/>
</dbReference>
<keyword evidence="5 7" id="KW-0472">Membrane</keyword>
<dbReference type="InterPro" id="IPR002549">
    <property type="entry name" value="AI-2E-like"/>
</dbReference>
<comment type="caution">
    <text evidence="8">The sequence shown here is derived from an EMBL/GenBank/DDBJ whole genome shotgun (WGS) entry which is preliminary data.</text>
</comment>
<dbReference type="EMBL" id="AVCK01000021">
    <property type="protein sequence ID" value="KFN45999.1"/>
    <property type="molecule type" value="Genomic_DNA"/>
</dbReference>
<evidence type="ECO:0000256" key="4">
    <source>
        <dbReference type="ARBA" id="ARBA00022989"/>
    </source>
</evidence>
<feature type="transmembrane region" description="Helical" evidence="7">
    <location>
        <begin position="214"/>
        <end position="236"/>
    </location>
</feature>
<feature type="compositionally biased region" description="Low complexity" evidence="6">
    <location>
        <begin position="44"/>
        <end position="53"/>
    </location>
</feature>
<feature type="transmembrane region" description="Helical" evidence="7">
    <location>
        <begin position="365"/>
        <end position="392"/>
    </location>
</feature>
<feature type="transmembrane region" description="Helical" evidence="7">
    <location>
        <begin position="91"/>
        <end position="113"/>
    </location>
</feature>
<evidence type="ECO:0000313" key="8">
    <source>
        <dbReference type="EMBL" id="KFN45999.1"/>
    </source>
</evidence>
<reference evidence="8 9" key="1">
    <citation type="submission" date="2013-09" db="EMBL/GenBank/DDBJ databases">
        <title>Genome sequencing of Arenimonas metalli.</title>
        <authorList>
            <person name="Chen F."/>
            <person name="Wang G."/>
        </authorList>
    </citation>
    <scope>NUCLEOTIDE SEQUENCE [LARGE SCALE GENOMIC DNA]</scope>
    <source>
        <strain evidence="8 9">CF5-1</strain>
    </source>
</reference>
<evidence type="ECO:0008006" key="10">
    <source>
        <dbReference type="Google" id="ProtNLM"/>
    </source>
</evidence>
<feature type="transmembrane region" description="Helical" evidence="7">
    <location>
        <begin position="266"/>
        <end position="288"/>
    </location>
</feature>
<dbReference type="STRING" id="1384056.N787_11980"/>
<proteinExistence type="inferred from homology"/>
<dbReference type="Proteomes" id="UP000029393">
    <property type="component" value="Unassembled WGS sequence"/>
</dbReference>
<evidence type="ECO:0000256" key="6">
    <source>
        <dbReference type="SAM" id="MobiDB-lite"/>
    </source>
</evidence>
<dbReference type="OrthoDB" id="9799225at2"/>
<feature type="region of interest" description="Disordered" evidence="6">
    <location>
        <begin position="1"/>
        <end position="37"/>
    </location>
</feature>
<evidence type="ECO:0000256" key="1">
    <source>
        <dbReference type="ARBA" id="ARBA00004141"/>
    </source>
</evidence>
<evidence type="ECO:0000256" key="3">
    <source>
        <dbReference type="ARBA" id="ARBA00022692"/>
    </source>
</evidence>
<dbReference type="Pfam" id="PF01594">
    <property type="entry name" value="AI-2E_transport"/>
    <property type="match status" value="1"/>
</dbReference>
<feature type="transmembrane region" description="Helical" evidence="7">
    <location>
        <begin position="125"/>
        <end position="146"/>
    </location>
</feature>
<comment type="similarity">
    <text evidence="2">Belongs to the autoinducer-2 exporter (AI-2E) (TC 2.A.86) family.</text>
</comment>
<dbReference type="AlphaFoldDB" id="A0A091B581"/>
<protein>
    <recommendedName>
        <fullName evidence="10">Permease</fullName>
    </recommendedName>
</protein>
<sequence length="410" mass="43517">MPKRPKTKPPAKAPAAPPGDAVPSTPEAGTHGASAEALANAAVHEPAPAAAPESPRPPPPSGHAARLAALQVNARLLWVLVLALLLYTCYFAASLILPVVLAAFFAMLLSPLVKRAPLRFLPRGAAAVLLVAALLGSLGAVAVFVARPAGDWASKVPFALREAAPRLQQMVQPLHAARRASATLDEFTEGEATPGERIVVRPPSVDLVAATPRVLGYALAVILLTFTFLVYGDDLLRKLLEMRRTRAQKRITAGIVQEIQSELSRYMLTISFTAVVLGGATSLWLAWLGVEDPLLWGVLAAAFNLAPFVGPAVVALLLGLVGLTEFDTVSAALLPAAGYLVLNGLESQLLTPMALGKTMKINPLAIILWLMLWGWLWGVPGLLVAVPMLVCLKIVASRVDGWNHWSRLLE</sequence>
<dbReference type="PATRIC" id="fig|1384056.3.peg.1609"/>
<feature type="region of interest" description="Disordered" evidence="6">
    <location>
        <begin position="44"/>
        <end position="63"/>
    </location>
</feature>
<evidence type="ECO:0000256" key="2">
    <source>
        <dbReference type="ARBA" id="ARBA00009773"/>
    </source>
</evidence>
<feature type="transmembrane region" description="Helical" evidence="7">
    <location>
        <begin position="294"/>
        <end position="321"/>
    </location>
</feature>
<evidence type="ECO:0000256" key="7">
    <source>
        <dbReference type="SAM" id="Phobius"/>
    </source>
</evidence>
<keyword evidence="4 7" id="KW-1133">Transmembrane helix</keyword>
<dbReference type="GO" id="GO:0055085">
    <property type="term" value="P:transmembrane transport"/>
    <property type="evidence" value="ECO:0007669"/>
    <property type="project" value="TreeGrafter"/>
</dbReference>
<name>A0A091B581_9GAMM</name>
<accession>A0A091B581</accession>
<evidence type="ECO:0000256" key="5">
    <source>
        <dbReference type="ARBA" id="ARBA00023136"/>
    </source>
</evidence>
<comment type="subcellular location">
    <subcellularLocation>
        <location evidence="1">Membrane</location>
        <topology evidence="1">Multi-pass membrane protein</topology>
    </subcellularLocation>
</comment>
<dbReference type="GO" id="GO:0016020">
    <property type="term" value="C:membrane"/>
    <property type="evidence" value="ECO:0007669"/>
    <property type="project" value="UniProtKB-SubCell"/>
</dbReference>
<dbReference type="PANTHER" id="PTHR21716:SF16">
    <property type="entry name" value="BLL1467 PROTEIN"/>
    <property type="match status" value="1"/>
</dbReference>
<keyword evidence="3 7" id="KW-0812">Transmembrane</keyword>
<evidence type="ECO:0000313" key="9">
    <source>
        <dbReference type="Proteomes" id="UP000029393"/>
    </source>
</evidence>
<dbReference type="PANTHER" id="PTHR21716">
    <property type="entry name" value="TRANSMEMBRANE PROTEIN"/>
    <property type="match status" value="1"/>
</dbReference>
<organism evidence="8 9">
    <name type="scientific">Arenimonas metalli CF5-1</name>
    <dbReference type="NCBI Taxonomy" id="1384056"/>
    <lineage>
        <taxon>Bacteria</taxon>
        <taxon>Pseudomonadati</taxon>
        <taxon>Pseudomonadota</taxon>
        <taxon>Gammaproteobacteria</taxon>
        <taxon>Lysobacterales</taxon>
        <taxon>Lysobacteraceae</taxon>
        <taxon>Arenimonas</taxon>
    </lineage>
</organism>
<keyword evidence="9" id="KW-1185">Reference proteome</keyword>
<gene>
    <name evidence="8" type="ORF">N787_11980</name>
</gene>